<organism evidence="1 2">
    <name type="scientific">Paenibacillus hunanensis</name>
    <dbReference type="NCBI Taxonomy" id="539262"/>
    <lineage>
        <taxon>Bacteria</taxon>
        <taxon>Bacillati</taxon>
        <taxon>Bacillota</taxon>
        <taxon>Bacilli</taxon>
        <taxon>Bacillales</taxon>
        <taxon>Paenibacillaceae</taxon>
        <taxon>Paenibacillus</taxon>
    </lineage>
</organism>
<dbReference type="EMBL" id="JAVDQH010000003">
    <property type="protein sequence ID" value="MDR6243083.1"/>
    <property type="molecule type" value="Genomic_DNA"/>
</dbReference>
<evidence type="ECO:0008006" key="3">
    <source>
        <dbReference type="Google" id="ProtNLM"/>
    </source>
</evidence>
<evidence type="ECO:0000313" key="1">
    <source>
        <dbReference type="EMBL" id="MDR6243083.1"/>
    </source>
</evidence>
<dbReference type="RefSeq" id="WP_188775461.1">
    <property type="nucleotide sequence ID" value="NZ_BMMB01000004.1"/>
</dbReference>
<keyword evidence="2" id="KW-1185">Reference proteome</keyword>
<protein>
    <recommendedName>
        <fullName evidence="3">Phage protein</fullName>
    </recommendedName>
</protein>
<comment type="caution">
    <text evidence="1">The sequence shown here is derived from an EMBL/GenBank/DDBJ whole genome shotgun (WGS) entry which is preliminary data.</text>
</comment>
<sequence>MLDIINAINEKIKQIHLTEASSEEIHKLIVLKQIAMYLVENDVSSKVDSIEQIEDEATGYSEYRIINDNESDDRSLWAEYKDGTVRMNPGDLLIKMK</sequence>
<dbReference type="Proteomes" id="UP001185028">
    <property type="component" value="Unassembled WGS sequence"/>
</dbReference>
<gene>
    <name evidence="1" type="ORF">JOC58_000968</name>
</gene>
<reference evidence="1 2" key="1">
    <citation type="submission" date="2023-07" db="EMBL/GenBank/DDBJ databases">
        <title>Genomic Encyclopedia of Type Strains, Phase IV (KMG-IV): sequencing the most valuable type-strain genomes for metagenomic binning, comparative biology and taxonomic classification.</title>
        <authorList>
            <person name="Goeker M."/>
        </authorList>
    </citation>
    <scope>NUCLEOTIDE SEQUENCE [LARGE SCALE GENOMIC DNA]</scope>
    <source>
        <strain evidence="1 2">DSM 22170</strain>
    </source>
</reference>
<accession>A0ABU1IXY2</accession>
<evidence type="ECO:0000313" key="2">
    <source>
        <dbReference type="Proteomes" id="UP001185028"/>
    </source>
</evidence>
<name>A0ABU1IXY2_9BACL</name>
<proteinExistence type="predicted"/>